<evidence type="ECO:0000256" key="4">
    <source>
        <dbReference type="ARBA" id="ARBA00022727"/>
    </source>
</evidence>
<comment type="catalytic activity">
    <reaction evidence="9">
        <text>D-ribose 5-phosphate + ATP = 5-phospho-alpha-D-ribose 1-diphosphate + AMP + H(+)</text>
        <dbReference type="Rhea" id="RHEA:15609"/>
        <dbReference type="ChEBI" id="CHEBI:15378"/>
        <dbReference type="ChEBI" id="CHEBI:30616"/>
        <dbReference type="ChEBI" id="CHEBI:58017"/>
        <dbReference type="ChEBI" id="CHEBI:78346"/>
        <dbReference type="ChEBI" id="CHEBI:456215"/>
        <dbReference type="EC" id="2.7.6.1"/>
    </reaction>
</comment>
<evidence type="ECO:0000256" key="5">
    <source>
        <dbReference type="ARBA" id="ARBA00022741"/>
    </source>
</evidence>
<dbReference type="GO" id="GO:0002189">
    <property type="term" value="C:ribose phosphate diphosphokinase complex"/>
    <property type="evidence" value="ECO:0007669"/>
    <property type="project" value="TreeGrafter"/>
</dbReference>
<keyword evidence="3" id="KW-0479">Metal-binding</keyword>
<dbReference type="SUPFAM" id="SSF53271">
    <property type="entry name" value="PRTase-like"/>
    <property type="match status" value="1"/>
</dbReference>
<dbReference type="GO" id="GO:0006015">
    <property type="term" value="P:5-phosphoribose 1-diphosphate biosynthetic process"/>
    <property type="evidence" value="ECO:0007669"/>
    <property type="project" value="TreeGrafter"/>
</dbReference>
<dbReference type="PANTHER" id="PTHR10210">
    <property type="entry name" value="RIBOSE-PHOSPHATE DIPHOSPHOKINASE FAMILY MEMBER"/>
    <property type="match status" value="1"/>
</dbReference>
<dbReference type="GO" id="GO:0016301">
    <property type="term" value="F:kinase activity"/>
    <property type="evidence" value="ECO:0007669"/>
    <property type="project" value="UniProtKB-KW"/>
</dbReference>
<keyword evidence="6" id="KW-0418">Kinase</keyword>
<dbReference type="GO" id="GO:0000287">
    <property type="term" value="F:magnesium ion binding"/>
    <property type="evidence" value="ECO:0007669"/>
    <property type="project" value="InterPro"/>
</dbReference>
<dbReference type="AlphaFoldDB" id="A0A1F6MV98"/>
<dbReference type="PANTHER" id="PTHR10210:SF32">
    <property type="entry name" value="RIBOSE-PHOSPHATE PYROPHOSPHOKINASE 2"/>
    <property type="match status" value="1"/>
</dbReference>
<gene>
    <name evidence="11" type="ORF">A3G00_00570</name>
</gene>
<comment type="caution">
    <text evidence="11">The sequence shown here is derived from an EMBL/GenBank/DDBJ whole genome shotgun (WGS) entry which is preliminary data.</text>
</comment>
<evidence type="ECO:0000256" key="8">
    <source>
        <dbReference type="ARBA" id="ARBA00022842"/>
    </source>
</evidence>
<evidence type="ECO:0000256" key="7">
    <source>
        <dbReference type="ARBA" id="ARBA00022840"/>
    </source>
</evidence>
<proteinExistence type="predicted"/>
<accession>A0A1F6MV98</accession>
<dbReference type="InterPro" id="IPR029057">
    <property type="entry name" value="PRTase-like"/>
</dbReference>
<dbReference type="InterPro" id="IPR029099">
    <property type="entry name" value="Pribosyltran_N"/>
</dbReference>
<dbReference type="EMBL" id="MFQN01000007">
    <property type="protein sequence ID" value="OGH75542.1"/>
    <property type="molecule type" value="Genomic_DNA"/>
</dbReference>
<evidence type="ECO:0000256" key="1">
    <source>
        <dbReference type="ARBA" id="ARBA00013247"/>
    </source>
</evidence>
<evidence type="ECO:0000256" key="2">
    <source>
        <dbReference type="ARBA" id="ARBA00022679"/>
    </source>
</evidence>
<protein>
    <recommendedName>
        <fullName evidence="1">ribose-phosphate diphosphokinase</fullName>
        <ecNumber evidence="1">2.7.6.1</ecNumber>
    </recommendedName>
</protein>
<dbReference type="Pfam" id="PF14572">
    <property type="entry name" value="Pribosyl_synth"/>
    <property type="match status" value="1"/>
</dbReference>
<dbReference type="GO" id="GO:0004749">
    <property type="term" value="F:ribose phosphate diphosphokinase activity"/>
    <property type="evidence" value="ECO:0007669"/>
    <property type="project" value="UniProtKB-EC"/>
</dbReference>
<keyword evidence="2" id="KW-0808">Transferase</keyword>
<organism evidence="11 12">
    <name type="scientific">Candidatus Magasanikbacteria bacterium RIFCSPLOWO2_12_FULL_43_12</name>
    <dbReference type="NCBI Taxonomy" id="1798692"/>
    <lineage>
        <taxon>Bacteria</taxon>
        <taxon>Candidatus Magasanikiibacteriota</taxon>
    </lineage>
</organism>
<evidence type="ECO:0000259" key="10">
    <source>
        <dbReference type="Pfam" id="PF13793"/>
    </source>
</evidence>
<dbReference type="GO" id="GO:0005524">
    <property type="term" value="F:ATP binding"/>
    <property type="evidence" value="ECO:0007669"/>
    <property type="project" value="UniProtKB-KW"/>
</dbReference>
<dbReference type="GO" id="GO:0005737">
    <property type="term" value="C:cytoplasm"/>
    <property type="evidence" value="ECO:0007669"/>
    <property type="project" value="TreeGrafter"/>
</dbReference>
<dbReference type="CDD" id="cd06223">
    <property type="entry name" value="PRTases_typeI"/>
    <property type="match status" value="1"/>
</dbReference>
<feature type="domain" description="Ribose-phosphate pyrophosphokinase N-terminal" evidence="10">
    <location>
        <begin position="3"/>
        <end position="119"/>
    </location>
</feature>
<keyword evidence="8" id="KW-0460">Magnesium</keyword>
<evidence type="ECO:0000313" key="12">
    <source>
        <dbReference type="Proteomes" id="UP000178347"/>
    </source>
</evidence>
<dbReference type="Gene3D" id="3.40.50.2020">
    <property type="match status" value="2"/>
</dbReference>
<dbReference type="GO" id="GO:0006164">
    <property type="term" value="P:purine nucleotide biosynthetic process"/>
    <property type="evidence" value="ECO:0007669"/>
    <property type="project" value="TreeGrafter"/>
</dbReference>
<dbReference type="Proteomes" id="UP000178347">
    <property type="component" value="Unassembled WGS sequence"/>
</dbReference>
<keyword evidence="5" id="KW-0547">Nucleotide-binding</keyword>
<dbReference type="InterPro" id="IPR000836">
    <property type="entry name" value="PRTase_dom"/>
</dbReference>
<dbReference type="FunFam" id="3.40.50.2020:FF:000007">
    <property type="entry name" value="Ribose-phosphate pyrophosphokinase"/>
    <property type="match status" value="1"/>
</dbReference>
<dbReference type="STRING" id="1798692.A3G00_00570"/>
<evidence type="ECO:0000313" key="11">
    <source>
        <dbReference type="EMBL" id="OGH75542.1"/>
    </source>
</evidence>
<keyword evidence="4" id="KW-0545">Nucleotide biosynthesis</keyword>
<reference evidence="11 12" key="1">
    <citation type="journal article" date="2016" name="Nat. Commun.">
        <title>Thousands of microbial genomes shed light on interconnected biogeochemical processes in an aquifer system.</title>
        <authorList>
            <person name="Anantharaman K."/>
            <person name="Brown C.T."/>
            <person name="Hug L.A."/>
            <person name="Sharon I."/>
            <person name="Castelle C.J."/>
            <person name="Probst A.J."/>
            <person name="Thomas B.C."/>
            <person name="Singh A."/>
            <person name="Wilkins M.J."/>
            <person name="Karaoz U."/>
            <person name="Brodie E.L."/>
            <person name="Williams K.H."/>
            <person name="Hubbard S.S."/>
            <person name="Banfield J.F."/>
        </authorList>
    </citation>
    <scope>NUCLEOTIDE SEQUENCE [LARGE SCALE GENOMIC DNA]</scope>
</reference>
<dbReference type="Pfam" id="PF13793">
    <property type="entry name" value="Pribosyltran_N"/>
    <property type="match status" value="1"/>
</dbReference>
<dbReference type="SMART" id="SM01400">
    <property type="entry name" value="Pribosyltran_N"/>
    <property type="match status" value="1"/>
</dbReference>
<dbReference type="NCBIfam" id="NF002320">
    <property type="entry name" value="PRK01259.1"/>
    <property type="match status" value="1"/>
</dbReference>
<dbReference type="EC" id="2.7.6.1" evidence="1"/>
<evidence type="ECO:0000256" key="3">
    <source>
        <dbReference type="ARBA" id="ARBA00022723"/>
    </source>
</evidence>
<dbReference type="InterPro" id="IPR005946">
    <property type="entry name" value="Rib-P_diPkinase"/>
</dbReference>
<sequence>MPLKIISGSSHREFTKKICAHLGIEKTKITSKIFSNENRFVTIDEAVRGDDVFVIQTQATPVDSNIIELLILIRTLRDASAGRITAVMPYFPYARSDKKDQPRVCIAARLLADMIEKAGADRILTMELHSPQIQGFFSVPCDHLLAAPDIIKFLKQNWDLTNCVLVAGDSGAVKMIKPYVDYLNLPTAIMDKRREGNDETVRIKGVIGEVKNKNVLLLDDETTSGGTLVENAEYLTKQAGALRVDACFIHPTFNDKGVEKLNNSPIQKFLFTDTIPLNSKPIKNYEIISVAERFAEMIKRIHDNESVKSLNDV</sequence>
<name>A0A1F6MV98_9BACT</name>
<keyword evidence="7" id="KW-0067">ATP-binding</keyword>
<dbReference type="NCBIfam" id="TIGR01251">
    <property type="entry name" value="ribP_PPkin"/>
    <property type="match status" value="1"/>
</dbReference>
<evidence type="ECO:0000256" key="6">
    <source>
        <dbReference type="ARBA" id="ARBA00022777"/>
    </source>
</evidence>
<evidence type="ECO:0000256" key="9">
    <source>
        <dbReference type="ARBA" id="ARBA00049535"/>
    </source>
</evidence>